<dbReference type="Proteomes" id="UP000377595">
    <property type="component" value="Unassembled WGS sequence"/>
</dbReference>
<dbReference type="AlphaFoldDB" id="A0A5M3XFA6"/>
<comment type="caution">
    <text evidence="1">The sequence shown here is derived from an EMBL/GenBank/DDBJ whole genome shotgun (WGS) entry which is preliminary data.</text>
</comment>
<evidence type="ECO:0000313" key="2">
    <source>
        <dbReference type="Proteomes" id="UP000377595"/>
    </source>
</evidence>
<name>A0A5M3XFA6_9ACTN</name>
<reference evidence="1 2" key="1">
    <citation type="submission" date="2019-10" db="EMBL/GenBank/DDBJ databases">
        <title>Whole genome shotgun sequence of Acrocarpospora pleiomorpha NBRC 16267.</title>
        <authorList>
            <person name="Ichikawa N."/>
            <person name="Kimura A."/>
            <person name="Kitahashi Y."/>
            <person name="Komaki H."/>
            <person name="Oguchi A."/>
        </authorList>
    </citation>
    <scope>NUCLEOTIDE SEQUENCE [LARGE SCALE GENOMIC DNA]</scope>
    <source>
        <strain evidence="1 2">NBRC 16267</strain>
    </source>
</reference>
<evidence type="ECO:0000313" key="1">
    <source>
        <dbReference type="EMBL" id="GES19422.1"/>
    </source>
</evidence>
<proteinExistence type="predicted"/>
<organism evidence="1 2">
    <name type="scientific">Acrocarpospora pleiomorpha</name>
    <dbReference type="NCBI Taxonomy" id="90975"/>
    <lineage>
        <taxon>Bacteria</taxon>
        <taxon>Bacillati</taxon>
        <taxon>Actinomycetota</taxon>
        <taxon>Actinomycetes</taxon>
        <taxon>Streptosporangiales</taxon>
        <taxon>Streptosporangiaceae</taxon>
        <taxon>Acrocarpospora</taxon>
    </lineage>
</organism>
<gene>
    <name evidence="1" type="ORF">Aple_023180</name>
</gene>
<keyword evidence="2" id="KW-1185">Reference proteome</keyword>
<protein>
    <submittedName>
        <fullName evidence="1">Uncharacterized protein</fullName>
    </submittedName>
</protein>
<sequence length="60" mass="6417">MDLLRAGPVLTGQTSGAGMLVDGGKCSALRETIGSFPDRVRKYDTFLSARINPMYRVGVA</sequence>
<accession>A0A5M3XFA6</accession>
<dbReference type="EMBL" id="BLAF01000011">
    <property type="protein sequence ID" value="GES19422.1"/>
    <property type="molecule type" value="Genomic_DNA"/>
</dbReference>